<name>A0A8H7DY19_9EURO</name>
<dbReference type="OrthoDB" id="10042665at2759"/>
<feature type="compositionally biased region" description="Polar residues" evidence="1">
    <location>
        <begin position="48"/>
        <end position="63"/>
    </location>
</feature>
<organism evidence="2 3">
    <name type="scientific">Endocarpon pusillum</name>
    <dbReference type="NCBI Taxonomy" id="364733"/>
    <lineage>
        <taxon>Eukaryota</taxon>
        <taxon>Fungi</taxon>
        <taxon>Dikarya</taxon>
        <taxon>Ascomycota</taxon>
        <taxon>Pezizomycotina</taxon>
        <taxon>Eurotiomycetes</taxon>
        <taxon>Chaetothyriomycetidae</taxon>
        <taxon>Verrucariales</taxon>
        <taxon>Verrucariaceae</taxon>
        <taxon>Endocarpon</taxon>
    </lineage>
</organism>
<dbReference type="Proteomes" id="UP000606974">
    <property type="component" value="Unassembled WGS sequence"/>
</dbReference>
<sequence>MLTKMSFITPSHIYTHIKPLPTFHTPLLHRRPTKKSWWKSIAELPKSNDVQNPLDQEPSSQSHNARERASRLEVKSVLERWDSKAYKYKLKEPPPNEDIGELDQYIFVERIRIDKDS</sequence>
<dbReference type="AlphaFoldDB" id="A0A8H7DY19"/>
<dbReference type="EMBL" id="JAACFV010000173">
    <property type="protein sequence ID" value="KAF7503529.1"/>
    <property type="molecule type" value="Genomic_DNA"/>
</dbReference>
<evidence type="ECO:0000313" key="2">
    <source>
        <dbReference type="EMBL" id="KAF7503529.1"/>
    </source>
</evidence>
<accession>A0A8H7DY19</accession>
<evidence type="ECO:0000256" key="1">
    <source>
        <dbReference type="SAM" id="MobiDB-lite"/>
    </source>
</evidence>
<feature type="region of interest" description="Disordered" evidence="1">
    <location>
        <begin position="48"/>
        <end position="71"/>
    </location>
</feature>
<evidence type="ECO:0000313" key="3">
    <source>
        <dbReference type="Proteomes" id="UP000606974"/>
    </source>
</evidence>
<proteinExistence type="predicted"/>
<comment type="caution">
    <text evidence="2">The sequence shown here is derived from an EMBL/GenBank/DDBJ whole genome shotgun (WGS) entry which is preliminary data.</text>
</comment>
<gene>
    <name evidence="2" type="ORF">GJ744_003641</name>
</gene>
<protein>
    <submittedName>
        <fullName evidence="2">Uncharacterized protein</fullName>
    </submittedName>
</protein>
<keyword evidence="3" id="KW-1185">Reference proteome</keyword>
<reference evidence="2" key="1">
    <citation type="submission" date="2020-02" db="EMBL/GenBank/DDBJ databases">
        <authorList>
            <person name="Palmer J.M."/>
        </authorList>
    </citation>
    <scope>NUCLEOTIDE SEQUENCE</scope>
    <source>
        <strain evidence="2">EPUS1.4</strain>
        <tissue evidence="2">Thallus</tissue>
    </source>
</reference>